<dbReference type="GO" id="GO:0030288">
    <property type="term" value="C:outer membrane-bounded periplasmic space"/>
    <property type="evidence" value="ECO:0007669"/>
    <property type="project" value="TreeGrafter"/>
</dbReference>
<evidence type="ECO:0000256" key="2">
    <source>
        <dbReference type="ARBA" id="ARBA00022801"/>
    </source>
</evidence>
<feature type="chain" id="PRO_5007556692" evidence="3">
    <location>
        <begin position="25"/>
        <end position="431"/>
    </location>
</feature>
<accession>A0A149ULU1</accession>
<gene>
    <name evidence="4" type="ORF">AD952_14550</name>
    <name evidence="5" type="ORF">NKW54_15780</name>
</gene>
<dbReference type="InterPro" id="IPR050645">
    <property type="entry name" value="Histidine_acid_phosphatase"/>
</dbReference>
<dbReference type="GO" id="GO:0050308">
    <property type="term" value="F:sugar-phosphatase activity"/>
    <property type="evidence" value="ECO:0007669"/>
    <property type="project" value="TreeGrafter"/>
</dbReference>
<dbReference type="Pfam" id="PF00328">
    <property type="entry name" value="His_Phos_2"/>
    <property type="match status" value="1"/>
</dbReference>
<comment type="caution">
    <text evidence="4">The sequence shown here is derived from an EMBL/GenBank/DDBJ whole genome shotgun (WGS) entry which is preliminary data.</text>
</comment>
<comment type="similarity">
    <text evidence="1">Belongs to the histidine acid phosphatase family.</text>
</comment>
<dbReference type="Gene3D" id="3.40.50.1240">
    <property type="entry name" value="Phosphoglycerate mutase-like"/>
    <property type="match status" value="2"/>
</dbReference>
<dbReference type="PROSITE" id="PS00616">
    <property type="entry name" value="HIS_ACID_PHOSPHAT_1"/>
    <property type="match status" value="1"/>
</dbReference>
<name>A0A149ULU1_9PROT</name>
<reference evidence="4 6" key="1">
    <citation type="submission" date="2015-06" db="EMBL/GenBank/DDBJ databases">
        <title>Improved classification and identification of acetic acid bacteria using matrix-assisted laser desorption/ionization time-of-flight mass spectrometry; Gluconobacter nephelii and Gluconobacter uchimurae are later heterotypic synonyms of Gluconobacter japonicus and Gluconobacter oxydans, respectively.</title>
        <authorList>
            <person name="Li L."/>
            <person name="Cleenwerck I."/>
            <person name="De Vuyst L."/>
            <person name="Vandamme P."/>
        </authorList>
    </citation>
    <scope>NUCLEOTIDE SEQUENCE [LARGE SCALE GENOMIC DNA]</scope>
    <source>
        <strain evidence="4 6">LMG 1608</strain>
    </source>
</reference>
<dbReference type="SUPFAM" id="SSF53254">
    <property type="entry name" value="Phosphoglycerate mutase-like"/>
    <property type="match status" value="1"/>
</dbReference>
<dbReference type="PATRIC" id="fig|178900.6.peg.2319"/>
<keyword evidence="2 4" id="KW-0378">Hydrolase</keyword>
<proteinExistence type="inferred from homology"/>
<dbReference type="CDD" id="cd07061">
    <property type="entry name" value="HP_HAP_like"/>
    <property type="match status" value="1"/>
</dbReference>
<dbReference type="AlphaFoldDB" id="A0A149ULU1"/>
<evidence type="ECO:0000313" key="6">
    <source>
        <dbReference type="Proteomes" id="UP000075312"/>
    </source>
</evidence>
<protein>
    <submittedName>
        <fullName evidence="5">Histidine-type phosphatase</fullName>
    </submittedName>
    <submittedName>
        <fullName evidence="4">Phosphoanhydride phosphohydrolase</fullName>
    </submittedName>
</protein>
<organism evidence="4 6">
    <name type="scientific">Acetobacter cerevisiae</name>
    <dbReference type="NCBI Taxonomy" id="178900"/>
    <lineage>
        <taxon>Bacteria</taxon>
        <taxon>Pseudomonadati</taxon>
        <taxon>Pseudomonadota</taxon>
        <taxon>Alphaproteobacteria</taxon>
        <taxon>Acetobacterales</taxon>
        <taxon>Acetobacteraceae</taxon>
        <taxon>Acetobacter</taxon>
    </lineage>
</organism>
<dbReference type="RefSeq" id="WP_062145005.1">
    <property type="nucleotide sequence ID" value="NZ_JAMYZR010000101.1"/>
</dbReference>
<dbReference type="Proteomes" id="UP000075312">
    <property type="component" value="Unassembled WGS sequence"/>
</dbReference>
<keyword evidence="3" id="KW-0732">Signal</keyword>
<dbReference type="EMBL" id="JAMYZR010000101">
    <property type="protein sequence ID" value="MCP1247367.1"/>
    <property type="molecule type" value="Genomic_DNA"/>
</dbReference>
<dbReference type="PANTHER" id="PTHR11567:SF110">
    <property type="entry name" value="2-PHOSPHOXYLOSE PHOSPHATASE 1"/>
    <property type="match status" value="1"/>
</dbReference>
<reference evidence="5 7" key="2">
    <citation type="submission" date="2022-06" db="EMBL/GenBank/DDBJ databases">
        <title>Acetobacer genomes from food samples.</title>
        <authorList>
            <person name="Sombolestani A."/>
        </authorList>
    </citation>
    <scope>NUCLEOTIDE SEQUENCE [LARGE SCALE GENOMIC DNA]</scope>
    <source>
        <strain evidence="5 7">R-83281</strain>
    </source>
</reference>
<dbReference type="InterPro" id="IPR000560">
    <property type="entry name" value="His_Pase_clade-2"/>
</dbReference>
<feature type="signal peptide" evidence="3">
    <location>
        <begin position="1"/>
        <end position="24"/>
    </location>
</feature>
<evidence type="ECO:0000256" key="3">
    <source>
        <dbReference type="SAM" id="SignalP"/>
    </source>
</evidence>
<dbReference type="Proteomes" id="UP001523543">
    <property type="component" value="Unassembled WGS sequence"/>
</dbReference>
<evidence type="ECO:0000313" key="7">
    <source>
        <dbReference type="Proteomes" id="UP001523543"/>
    </source>
</evidence>
<dbReference type="PANTHER" id="PTHR11567">
    <property type="entry name" value="ACID PHOSPHATASE-RELATED"/>
    <property type="match status" value="1"/>
</dbReference>
<evidence type="ECO:0000313" key="4">
    <source>
        <dbReference type="EMBL" id="KXV68959.1"/>
    </source>
</evidence>
<sequence>MNFPCLRSSAFLFASLLGTTFSLFPPAIIIPEASAAQADTSDATLERVVLVSRHGIRSPTKPLDKLEKKTRHTWTPWPVPPGEMTAHGQFDLGLMGQFLKSYYHIASRDSSARCLPEQPAFIWADSASSRTQHSGDILAAALSDGCQTQARSMPAKTHDPLFNALAAQKTALDTNDVEKVLDPELTPDTQLPPPVQSGIATLQALFAPNACTTGTSPCFSKHAPLSWKKGTPHAENGMALGSTVSEALLLEYAQGLPSSITTANADAVQTLNSVLPVHNYQSARMRRTPAIAIPRGGKLAQAILTLLNEQPLPLPDGSVLPAQARVVMFAGHDTTLDMLTTLFGLDWTFTDQPDPTAPDTTLAFETWKHPDGRKEIRFAVFHQSLVQLRDGLKLDNIAGQGAPMPLTSTLCNQPDNETCWLENLSQNVPQH</sequence>
<dbReference type="EMBL" id="LHZY01000144">
    <property type="protein sequence ID" value="KXV68959.1"/>
    <property type="molecule type" value="Genomic_DNA"/>
</dbReference>
<evidence type="ECO:0000313" key="5">
    <source>
        <dbReference type="EMBL" id="MCP1247367.1"/>
    </source>
</evidence>
<dbReference type="InterPro" id="IPR033379">
    <property type="entry name" value="Acid_Pase_AS"/>
</dbReference>
<keyword evidence="7" id="KW-1185">Reference proteome</keyword>
<dbReference type="InterPro" id="IPR029033">
    <property type="entry name" value="His_PPase_superfam"/>
</dbReference>
<evidence type="ECO:0000256" key="1">
    <source>
        <dbReference type="ARBA" id="ARBA00005375"/>
    </source>
</evidence>